<proteinExistence type="predicted"/>
<protein>
    <submittedName>
        <fullName evidence="1">Malate dehydrogenase</fullName>
    </submittedName>
</protein>
<sequence length="123" mass="12812">MTVSTNTTMPSLPTSLGIASVTLGLSELLAPHGVARLAGVVPTERSRRAIRFLGARECGHGAAILLGSPRWVWTRVAGDVLDVALLAKALCSPGADRRRGAMAMSALAVIGAADVWAARQQLR</sequence>
<reference evidence="1 2" key="1">
    <citation type="submission" date="2018-10" db="EMBL/GenBank/DDBJ databases">
        <title>Draft genome of Mycobacterium hodleri strain B.</title>
        <authorList>
            <person name="Amande T.J."/>
            <person name="Mcgenity T.J."/>
        </authorList>
    </citation>
    <scope>NUCLEOTIDE SEQUENCE [LARGE SCALE GENOMIC DNA]</scope>
    <source>
        <strain evidence="1 2">B</strain>
    </source>
</reference>
<evidence type="ECO:0000313" key="1">
    <source>
        <dbReference type="EMBL" id="TQR85240.1"/>
    </source>
</evidence>
<accession>A0A544VZ48</accession>
<dbReference type="AlphaFoldDB" id="A0A544VZ48"/>
<dbReference type="RefSeq" id="WP_142553327.1">
    <property type="nucleotide sequence ID" value="NZ_VIFX01000022.1"/>
</dbReference>
<gene>
    <name evidence="1" type="ORF">D8S82_17640</name>
</gene>
<comment type="caution">
    <text evidence="1">The sequence shown here is derived from an EMBL/GenBank/DDBJ whole genome shotgun (WGS) entry which is preliminary data.</text>
</comment>
<organism evidence="1 2">
    <name type="scientific">Mycolicibacterium hodleri</name>
    <dbReference type="NCBI Taxonomy" id="49897"/>
    <lineage>
        <taxon>Bacteria</taxon>
        <taxon>Bacillati</taxon>
        <taxon>Actinomycetota</taxon>
        <taxon>Actinomycetes</taxon>
        <taxon>Mycobacteriales</taxon>
        <taxon>Mycobacteriaceae</taxon>
        <taxon>Mycolicibacterium</taxon>
    </lineage>
</organism>
<evidence type="ECO:0000313" key="2">
    <source>
        <dbReference type="Proteomes" id="UP000315759"/>
    </source>
</evidence>
<keyword evidence="2" id="KW-1185">Reference proteome</keyword>
<name>A0A544VZ48_9MYCO</name>
<dbReference type="Proteomes" id="UP000315759">
    <property type="component" value="Unassembled WGS sequence"/>
</dbReference>
<dbReference type="EMBL" id="VIFX01000022">
    <property type="protein sequence ID" value="TQR85240.1"/>
    <property type="molecule type" value="Genomic_DNA"/>
</dbReference>